<dbReference type="PROSITE" id="PS50294">
    <property type="entry name" value="WD_REPEATS_REGION"/>
    <property type="match status" value="1"/>
</dbReference>
<dbReference type="GO" id="GO:0005765">
    <property type="term" value="C:lysosomal membrane"/>
    <property type="evidence" value="ECO:0007669"/>
    <property type="project" value="TreeGrafter"/>
</dbReference>
<evidence type="ECO:0000256" key="1">
    <source>
        <dbReference type="ARBA" id="ARBA00022574"/>
    </source>
</evidence>
<dbReference type="InterPro" id="IPR036322">
    <property type="entry name" value="WD40_repeat_dom_sf"/>
</dbReference>
<dbReference type="PRINTS" id="PR00320">
    <property type="entry name" value="GPROTEINBRPT"/>
</dbReference>
<dbReference type="SMART" id="SM00320">
    <property type="entry name" value="WD40"/>
    <property type="match status" value="6"/>
</dbReference>
<keyword evidence="5" id="KW-1185">Reference proteome</keyword>
<dbReference type="Pfam" id="PF25178">
    <property type="entry name" value="Beta-prop_WDR41"/>
    <property type="match status" value="1"/>
</dbReference>
<protein>
    <submittedName>
        <fullName evidence="4">WD repeat-containing 41</fullName>
    </submittedName>
</protein>
<evidence type="ECO:0000256" key="3">
    <source>
        <dbReference type="PROSITE-ProRule" id="PRU00221"/>
    </source>
</evidence>
<keyword evidence="1 3" id="KW-0853">WD repeat</keyword>
<dbReference type="InterPro" id="IPR040102">
    <property type="entry name" value="WDR41"/>
</dbReference>
<dbReference type="PROSITE" id="PS00678">
    <property type="entry name" value="WD_REPEATS_1"/>
    <property type="match status" value="1"/>
</dbReference>
<feature type="non-terminal residue" evidence="4">
    <location>
        <position position="1"/>
    </location>
</feature>
<gene>
    <name evidence="4" type="ORF">PECUL_23A039477</name>
</gene>
<dbReference type="PANTHER" id="PTHR22805:SF2">
    <property type="entry name" value="WD REPEAT-CONTAINING PROTEIN 41"/>
    <property type="match status" value="1"/>
</dbReference>
<feature type="repeat" description="WD" evidence="3">
    <location>
        <begin position="328"/>
        <end position="368"/>
    </location>
</feature>
<sequence length="471" mass="51887">PHGLDNFGSRVPVAEGYQGQYGLYQWRKSSVLNIGEEQTQNPYTELSPLQAHQDIVRFLVQIDDFRFASAGDDGSVFVWDVQTGEILFALNGHLQKITAVVVFRTPEVSEGIHNIILTASSDKSVIAWDCESGQQVHKISDFQSTVKTLTVIHSLDVWLSGGSEVHVWNRNFNLLCKTGYYVDGGVSALIELPKNCVAAAIGKDLIIFNVSAVSEKSDRWDISEVKILSVHQDSIRALLSVNDCMFVSGSDAGELIVWDAVDWTIQALERKISAISSLQEAPQEGKLTAEKKTAIQHVSCDGECVFAAVGESIYVYNVQEKRVIAFQVNAHDSNIQHLANLPNRQVVSCSEDGSVRIWELRSKPELYAEPVPTGFFGLLGFGKASKQASQAAKKIQDSGVVASLDLIGDLIGHSASVQMFLYFNDHSLVTCSADQLVIIWKEGKTESRLRSLLLFKKLDENNGLQPRFALS</sequence>
<proteinExistence type="predicted"/>
<dbReference type="InterPro" id="IPR015943">
    <property type="entry name" value="WD40/YVTN_repeat-like_dom_sf"/>
</dbReference>
<dbReference type="EMBL" id="OW240916">
    <property type="protein sequence ID" value="CAH2297248.1"/>
    <property type="molecule type" value="Genomic_DNA"/>
</dbReference>
<dbReference type="PANTHER" id="PTHR22805">
    <property type="entry name" value="WDR41-RELATED"/>
    <property type="match status" value="1"/>
</dbReference>
<evidence type="ECO:0000256" key="2">
    <source>
        <dbReference type="ARBA" id="ARBA00022737"/>
    </source>
</evidence>
<reference evidence="4" key="1">
    <citation type="submission" date="2022-03" db="EMBL/GenBank/DDBJ databases">
        <authorList>
            <person name="Alioto T."/>
            <person name="Alioto T."/>
            <person name="Gomez Garrido J."/>
        </authorList>
    </citation>
    <scope>NUCLEOTIDE SEQUENCE</scope>
</reference>
<dbReference type="InterPro" id="IPR020472">
    <property type="entry name" value="WD40_PAC1"/>
</dbReference>
<dbReference type="SUPFAM" id="SSF50978">
    <property type="entry name" value="WD40 repeat-like"/>
    <property type="match status" value="1"/>
</dbReference>
<feature type="repeat" description="WD" evidence="3">
    <location>
        <begin position="49"/>
        <end position="89"/>
    </location>
</feature>
<dbReference type="AlphaFoldDB" id="A0AAD1SER8"/>
<evidence type="ECO:0000313" key="4">
    <source>
        <dbReference type="EMBL" id="CAH2297248.1"/>
    </source>
</evidence>
<organism evidence="4 5">
    <name type="scientific">Pelobates cultripes</name>
    <name type="common">Western spadefoot toad</name>
    <dbReference type="NCBI Taxonomy" id="61616"/>
    <lineage>
        <taxon>Eukaryota</taxon>
        <taxon>Metazoa</taxon>
        <taxon>Chordata</taxon>
        <taxon>Craniata</taxon>
        <taxon>Vertebrata</taxon>
        <taxon>Euteleostomi</taxon>
        <taxon>Amphibia</taxon>
        <taxon>Batrachia</taxon>
        <taxon>Anura</taxon>
        <taxon>Pelobatoidea</taxon>
        <taxon>Pelobatidae</taxon>
        <taxon>Pelobates</taxon>
    </lineage>
</organism>
<dbReference type="Gene3D" id="2.130.10.10">
    <property type="entry name" value="YVTN repeat-like/Quinoprotein amine dehydrogenase"/>
    <property type="match status" value="2"/>
</dbReference>
<dbReference type="Proteomes" id="UP001295444">
    <property type="component" value="Chromosome 05"/>
</dbReference>
<evidence type="ECO:0000313" key="5">
    <source>
        <dbReference type="Proteomes" id="UP001295444"/>
    </source>
</evidence>
<dbReference type="PROSITE" id="PS50082">
    <property type="entry name" value="WD_REPEATS_2"/>
    <property type="match status" value="2"/>
</dbReference>
<name>A0AAD1SER8_PELCU</name>
<accession>A0AAD1SER8</accession>
<dbReference type="InterPro" id="IPR019775">
    <property type="entry name" value="WD40_repeat_CS"/>
</dbReference>
<dbReference type="GO" id="GO:0010506">
    <property type="term" value="P:regulation of autophagy"/>
    <property type="evidence" value="ECO:0007669"/>
    <property type="project" value="InterPro"/>
</dbReference>
<keyword evidence="2" id="KW-0677">Repeat</keyword>
<dbReference type="InterPro" id="IPR001680">
    <property type="entry name" value="WD40_rpt"/>
</dbReference>